<organism evidence="4 5">
    <name type="scientific">Chenopodium quinoa</name>
    <name type="common">Quinoa</name>
    <dbReference type="NCBI Taxonomy" id="63459"/>
    <lineage>
        <taxon>Eukaryota</taxon>
        <taxon>Viridiplantae</taxon>
        <taxon>Streptophyta</taxon>
        <taxon>Embryophyta</taxon>
        <taxon>Tracheophyta</taxon>
        <taxon>Spermatophyta</taxon>
        <taxon>Magnoliopsida</taxon>
        <taxon>eudicotyledons</taxon>
        <taxon>Gunneridae</taxon>
        <taxon>Pentapetalae</taxon>
        <taxon>Caryophyllales</taxon>
        <taxon>Chenopodiaceae</taxon>
        <taxon>Chenopodioideae</taxon>
        <taxon>Atripliceae</taxon>
        <taxon>Chenopodium</taxon>
    </lineage>
</organism>
<dbReference type="Gene3D" id="3.40.50.2000">
    <property type="entry name" value="Glycogen Phosphorylase B"/>
    <property type="match status" value="2"/>
</dbReference>
<accession>A0A803LK63</accession>
<reference evidence="4" key="1">
    <citation type="journal article" date="2017" name="Nature">
        <title>The genome of Chenopodium quinoa.</title>
        <authorList>
            <person name="Jarvis D.E."/>
            <person name="Ho Y.S."/>
            <person name="Lightfoot D.J."/>
            <person name="Schmoeckel S.M."/>
            <person name="Li B."/>
            <person name="Borm T.J.A."/>
            <person name="Ohyanagi H."/>
            <person name="Mineta K."/>
            <person name="Michell C.T."/>
            <person name="Saber N."/>
            <person name="Kharbatia N.M."/>
            <person name="Rupper R.R."/>
            <person name="Sharp A.R."/>
            <person name="Dally N."/>
            <person name="Boughton B.A."/>
            <person name="Woo Y.H."/>
            <person name="Gao G."/>
            <person name="Schijlen E.G.W.M."/>
            <person name="Guo X."/>
            <person name="Momin A.A."/>
            <person name="Negrao S."/>
            <person name="Al-Babili S."/>
            <person name="Gehring C."/>
            <person name="Roessner U."/>
            <person name="Jung C."/>
            <person name="Murphy K."/>
            <person name="Arold S.T."/>
            <person name="Gojobori T."/>
            <person name="van der Linden C.G."/>
            <person name="van Loo E.N."/>
            <person name="Jellen E.N."/>
            <person name="Maughan P.J."/>
            <person name="Tester M."/>
        </authorList>
    </citation>
    <scope>NUCLEOTIDE SEQUENCE [LARGE SCALE GENOMIC DNA]</scope>
    <source>
        <strain evidence="4">cv. PI 614886</strain>
    </source>
</reference>
<dbReference type="InterPro" id="IPR002213">
    <property type="entry name" value="UDP_glucos_trans"/>
</dbReference>
<evidence type="ECO:0000313" key="4">
    <source>
        <dbReference type="EnsemblPlants" id="AUR62014360-RA:cds"/>
    </source>
</evidence>
<sequence>MEKCSSLKVVVIPWLAMGHLIPFLELSKCLAKKGVTVFFITTTKNIKRLPKIPANLLSFINLISIPLPHLDRVPDDAESSMDVPGTLQPLLKSRFDLLEGPITAFLEEVRPDWILYDFTSYWISPIAAKIGSSCAYLALFNAATLSFMGPPAELLANTRLAPEDFTVVPDWIPFESDIAYRLHEVMKFMHSVDADIATPDTVRFGASIAGCDVVCIRTLPVFEPTWLELLSKLYEKTILPIGCLFPDFLVDGEQSDNDEWMLLKKWLDQQKSDSVLYVALGSESTISQEELEELAFGLELSGIPFILVLRDPPGLAKNVLDMLPEGFKERVANRGLVHLGWAPQLKI</sequence>
<dbReference type="PANTHER" id="PTHR48045">
    <property type="entry name" value="UDP-GLYCOSYLTRANSFERASE 72B1"/>
    <property type="match status" value="1"/>
</dbReference>
<dbReference type="SUPFAM" id="SSF53756">
    <property type="entry name" value="UDP-Glycosyltransferase/glycogen phosphorylase"/>
    <property type="match status" value="1"/>
</dbReference>
<evidence type="ECO:0000259" key="3">
    <source>
        <dbReference type="Pfam" id="PF26168"/>
    </source>
</evidence>
<dbReference type="AlphaFoldDB" id="A0A803LK63"/>
<name>A0A803LK63_CHEQI</name>
<comment type="similarity">
    <text evidence="1">Belongs to the UDP-glycosyltransferase family.</text>
</comment>
<keyword evidence="2" id="KW-0808">Transferase</keyword>
<keyword evidence="5" id="KW-1185">Reference proteome</keyword>
<dbReference type="EnsemblPlants" id="AUR62014360-RA">
    <property type="protein sequence ID" value="AUR62014360-RA:cds"/>
    <property type="gene ID" value="AUR62014360"/>
</dbReference>
<dbReference type="Proteomes" id="UP000596660">
    <property type="component" value="Unplaced"/>
</dbReference>
<dbReference type="OMA" id="VFRYHEV"/>
<dbReference type="InterPro" id="IPR058980">
    <property type="entry name" value="Glyco_transf_N"/>
</dbReference>
<evidence type="ECO:0000256" key="1">
    <source>
        <dbReference type="ARBA" id="ARBA00009995"/>
    </source>
</evidence>
<feature type="domain" description="Glycosyltransferase N-terminal" evidence="3">
    <location>
        <begin position="6"/>
        <end position="136"/>
    </location>
</feature>
<dbReference type="CDD" id="cd03784">
    <property type="entry name" value="GT1_Gtf-like"/>
    <property type="match status" value="1"/>
</dbReference>
<reference evidence="4" key="2">
    <citation type="submission" date="2021-03" db="UniProtKB">
        <authorList>
            <consortium name="EnsemblPlants"/>
        </authorList>
    </citation>
    <scope>IDENTIFICATION</scope>
</reference>
<protein>
    <recommendedName>
        <fullName evidence="3">Glycosyltransferase N-terminal domain-containing protein</fullName>
    </recommendedName>
</protein>
<dbReference type="Pfam" id="PF26168">
    <property type="entry name" value="Glyco_transf_N"/>
    <property type="match status" value="1"/>
</dbReference>
<evidence type="ECO:0000313" key="5">
    <source>
        <dbReference type="Proteomes" id="UP000596660"/>
    </source>
</evidence>
<proteinExistence type="inferred from homology"/>
<dbReference type="PANTHER" id="PTHR48045:SF20">
    <property type="entry name" value="UDP-RHAMNOSE:RHAMNOSYLTRANSFERASE 1"/>
    <property type="match status" value="1"/>
</dbReference>
<dbReference type="Gramene" id="AUR62014360-RA">
    <property type="protein sequence ID" value="AUR62014360-RA:cds"/>
    <property type="gene ID" value="AUR62014360"/>
</dbReference>
<evidence type="ECO:0000256" key="2">
    <source>
        <dbReference type="ARBA" id="ARBA00022679"/>
    </source>
</evidence>
<dbReference type="GO" id="GO:0008194">
    <property type="term" value="F:UDP-glycosyltransferase activity"/>
    <property type="evidence" value="ECO:0007669"/>
    <property type="project" value="InterPro"/>
</dbReference>